<accession>A0A090ZI95</accession>
<feature type="transmembrane region" description="Helical" evidence="10">
    <location>
        <begin position="387"/>
        <end position="406"/>
    </location>
</feature>
<dbReference type="PANTHER" id="PTHR30619:SF1">
    <property type="entry name" value="RECOMBINATION PROTEIN 2"/>
    <property type="match status" value="1"/>
</dbReference>
<evidence type="ECO:0000256" key="10">
    <source>
        <dbReference type="SAM" id="Phobius"/>
    </source>
</evidence>
<evidence type="ECO:0000256" key="8">
    <source>
        <dbReference type="ARBA" id="ARBA00048505"/>
    </source>
</evidence>
<dbReference type="EMBL" id="JMQA01000020">
    <property type="protein sequence ID" value="KFN09965.1"/>
    <property type="molecule type" value="Genomic_DNA"/>
</dbReference>
<evidence type="ECO:0000256" key="6">
    <source>
        <dbReference type="ARBA" id="ARBA00034221"/>
    </source>
</evidence>
<dbReference type="Pfam" id="PF13567">
    <property type="entry name" value="DUF4131"/>
    <property type="match status" value="1"/>
</dbReference>
<protein>
    <submittedName>
        <fullName evidence="12">DNA internalization-related competence protein ComEC/Rec2</fullName>
    </submittedName>
</protein>
<evidence type="ECO:0000256" key="2">
    <source>
        <dbReference type="ARBA" id="ARBA00022475"/>
    </source>
</evidence>
<dbReference type="STRING" id="44252.DJ90_598"/>
<evidence type="ECO:0000256" key="9">
    <source>
        <dbReference type="SAM" id="MobiDB-lite"/>
    </source>
</evidence>
<evidence type="ECO:0000256" key="7">
    <source>
        <dbReference type="ARBA" id="ARBA00034301"/>
    </source>
</evidence>
<feature type="transmembrane region" description="Helical" evidence="10">
    <location>
        <begin position="346"/>
        <end position="367"/>
    </location>
</feature>
<feature type="region of interest" description="Disordered" evidence="9">
    <location>
        <begin position="876"/>
        <end position="896"/>
    </location>
</feature>
<dbReference type="OrthoDB" id="9761531at2"/>
<dbReference type="GO" id="GO:0005886">
    <property type="term" value="C:plasma membrane"/>
    <property type="evidence" value="ECO:0007669"/>
    <property type="project" value="UniProtKB-SubCell"/>
</dbReference>
<feature type="transmembrane region" description="Helical" evidence="10">
    <location>
        <begin position="28"/>
        <end position="46"/>
    </location>
</feature>
<sequence length="982" mass="107264">MFRRPLTAIACCWIAGSGLTILLGGSRFWLMWAGITLVCPVLLAIGRWPLRRLAVLWLAFSLGAVYWQYYEARNISRIEYALSGGGETVDGLTAEQSSERGASAGLTAEQSGERGSSAGPTAERSAVQDPLDGLAVRMEGTIVSPVEVDGDRADFTLRLSRIGHSDGALKGPLEGGDIPGGEKVAVQLRLAAEEELSKAASWRRGQHIALTGSLKRPEPARNFEGFDYRRYLHNQRIHWLVKATGASALNVLPGKWSAAALLGEVDALRAYLGAQIERLFPGWQAGYMKGLLIGLQDELDPEKYAEFTQLGLTHILAISGSHVAINVAIVFWLLRLCRVSRETALIVMLLFVPAYVLITGFSPSVIRSGIMTTLGIYLLRRGKLKDSINVLSAAALMMLLWDPYFLLNVSFQLSFAVTAGLIVFVPLISPYFAWLPPKIRGTVAITLAAEIVSFPLTIFYFNQFSLLSLAANLLIVPVIGALALPMGTAALLLSFFAYRLGVWAAVPVRLLNTATFWATGWLGERSGFMTYWKSPSLLWIAGYYGAVFLLLYWSSRREKRHLTAAGVLDDETVPLSPPAEIAASDKTRRYLAAFAGVHRQLGGQSPREFPLFRSSRSPLTSQTPLPFRPFRDSFISIALRIWPRDANRRREILRIAIAAGLALLIVSGYRTAYAKGVGHIEFIDVGQGDCALITAPSGVHILVDGGGTVSFRKASDSWRDRKEAFEVGAKTVVPLLKKRGIHRLDAVILTHGDQDHIGGLQAVLEQFPVEALVINGSLAESATMKKLMETALDRNIPVYSAARGMTMKPDAETKLDVLYPQAVAAGTEAEAIPFEEKQNHRSIVFLLQMSGARFLFTGDMDEAAEREVLEMAAADKETVGSEKEMSGADKQVVGGENGHPVDVMKVAHHGSKTSTSAEWLAYWRPEAVLISVGASNTYGHPHPAVMERLEAQGTGIFRTDRMGGVQLKVRGGRMHIRYKLAQ</sequence>
<organism evidence="12 13">
    <name type="scientific">Paenibacillus macerans</name>
    <name type="common">Bacillus macerans</name>
    <dbReference type="NCBI Taxonomy" id="44252"/>
    <lineage>
        <taxon>Bacteria</taxon>
        <taxon>Bacillati</taxon>
        <taxon>Bacillota</taxon>
        <taxon>Bacilli</taxon>
        <taxon>Bacillales</taxon>
        <taxon>Paenibacillaceae</taxon>
        <taxon>Paenibacillus</taxon>
    </lineage>
</organism>
<dbReference type="Gene3D" id="3.60.15.10">
    <property type="entry name" value="Ribonuclease Z/Hydroxyacylglutathione hydrolase-like"/>
    <property type="match status" value="1"/>
</dbReference>
<dbReference type="SUPFAM" id="SSF56281">
    <property type="entry name" value="Metallo-hydrolase/oxidoreductase"/>
    <property type="match status" value="1"/>
</dbReference>
<feature type="region of interest" description="Disordered" evidence="9">
    <location>
        <begin position="95"/>
        <end position="126"/>
    </location>
</feature>
<dbReference type="CDD" id="cd07731">
    <property type="entry name" value="ComA-like_MBL-fold"/>
    <property type="match status" value="1"/>
</dbReference>
<dbReference type="Proteomes" id="UP000029278">
    <property type="component" value="Unassembled WGS sequence"/>
</dbReference>
<name>A0A090ZI95_PAEMA</name>
<dbReference type="InterPro" id="IPR004477">
    <property type="entry name" value="ComEC_N"/>
</dbReference>
<dbReference type="Pfam" id="PF00753">
    <property type="entry name" value="Lactamase_B"/>
    <property type="match status" value="1"/>
</dbReference>
<evidence type="ECO:0000256" key="3">
    <source>
        <dbReference type="ARBA" id="ARBA00022692"/>
    </source>
</evidence>
<dbReference type="Pfam" id="PF03772">
    <property type="entry name" value="Competence"/>
    <property type="match status" value="1"/>
</dbReference>
<evidence type="ECO:0000313" key="13">
    <source>
        <dbReference type="Proteomes" id="UP000029278"/>
    </source>
</evidence>
<keyword evidence="2" id="KW-1003">Cell membrane</keyword>
<gene>
    <name evidence="12" type="ORF">DJ90_598</name>
</gene>
<comment type="catalytic activity">
    <reaction evidence="8">
        <text>3',5'-cyclic UMP + H2O = UMP + H(+)</text>
        <dbReference type="Rhea" id="RHEA:70575"/>
        <dbReference type="ChEBI" id="CHEBI:15377"/>
        <dbReference type="ChEBI" id="CHEBI:15378"/>
        <dbReference type="ChEBI" id="CHEBI:57865"/>
        <dbReference type="ChEBI" id="CHEBI:184387"/>
    </reaction>
    <physiologicalReaction direction="left-to-right" evidence="8">
        <dbReference type="Rhea" id="RHEA:70576"/>
    </physiologicalReaction>
</comment>
<feature type="transmembrane region" description="Helical" evidence="10">
    <location>
        <begin position="413"/>
        <end position="433"/>
    </location>
</feature>
<dbReference type="InterPro" id="IPR052159">
    <property type="entry name" value="Competence_DNA_uptake"/>
</dbReference>
<keyword evidence="5 10" id="KW-0472">Membrane</keyword>
<comment type="subcellular location">
    <subcellularLocation>
        <location evidence="1">Cell membrane</location>
        <topology evidence="1">Multi-pass membrane protein</topology>
    </subcellularLocation>
</comment>
<dbReference type="PATRIC" id="fig|44252.3.peg.1843"/>
<comment type="catalytic activity">
    <reaction evidence="6">
        <text>3',5'-cyclic CMP + H2O = CMP + H(+)</text>
        <dbReference type="Rhea" id="RHEA:72675"/>
        <dbReference type="ChEBI" id="CHEBI:15377"/>
        <dbReference type="ChEBI" id="CHEBI:15378"/>
        <dbReference type="ChEBI" id="CHEBI:58003"/>
        <dbReference type="ChEBI" id="CHEBI:60377"/>
    </reaction>
    <physiologicalReaction direction="left-to-right" evidence="6">
        <dbReference type="Rhea" id="RHEA:72676"/>
    </physiologicalReaction>
</comment>
<proteinExistence type="predicted"/>
<feature type="transmembrane region" description="Helical" evidence="10">
    <location>
        <begin position="311"/>
        <end position="334"/>
    </location>
</feature>
<dbReference type="InterPro" id="IPR036866">
    <property type="entry name" value="RibonucZ/Hydroxyglut_hydro"/>
</dbReference>
<evidence type="ECO:0000256" key="4">
    <source>
        <dbReference type="ARBA" id="ARBA00022989"/>
    </source>
</evidence>
<keyword evidence="3 10" id="KW-0812">Transmembrane</keyword>
<evidence type="ECO:0000259" key="11">
    <source>
        <dbReference type="SMART" id="SM00849"/>
    </source>
</evidence>
<keyword evidence="4 10" id="KW-1133">Transmembrane helix</keyword>
<evidence type="ECO:0000313" key="12">
    <source>
        <dbReference type="EMBL" id="KFN09965.1"/>
    </source>
</evidence>
<dbReference type="InterPro" id="IPR001279">
    <property type="entry name" value="Metallo-B-lactamas"/>
</dbReference>
<dbReference type="AlphaFoldDB" id="A0A090ZI95"/>
<dbReference type="PANTHER" id="PTHR30619">
    <property type="entry name" value="DNA INTERNALIZATION/COMPETENCE PROTEIN COMEC/REC2"/>
    <property type="match status" value="1"/>
</dbReference>
<evidence type="ECO:0000256" key="1">
    <source>
        <dbReference type="ARBA" id="ARBA00004651"/>
    </source>
</evidence>
<reference evidence="12 13" key="1">
    <citation type="submission" date="2014-04" db="EMBL/GenBank/DDBJ databases">
        <authorList>
            <person name="Bishop-Lilly K.A."/>
            <person name="Broomall S.M."/>
            <person name="Chain P.S."/>
            <person name="Chertkov O."/>
            <person name="Coyne S.R."/>
            <person name="Daligault H.E."/>
            <person name="Davenport K.W."/>
            <person name="Erkkila T."/>
            <person name="Frey K.G."/>
            <person name="Gibbons H.S."/>
            <person name="Gu W."/>
            <person name="Jaissle J."/>
            <person name="Johnson S.L."/>
            <person name="Koroleva G.I."/>
            <person name="Ladner J.T."/>
            <person name="Lo C.-C."/>
            <person name="Minogue T.D."/>
            <person name="Munk C."/>
            <person name="Palacios G.F."/>
            <person name="Redden C.L."/>
            <person name="Rosenzweig C.N."/>
            <person name="Scholz M.B."/>
            <person name="Teshima H."/>
            <person name="Xu Y."/>
        </authorList>
    </citation>
    <scope>NUCLEOTIDE SEQUENCE [LARGE SCALE GENOMIC DNA]</scope>
    <source>
        <strain evidence="12 13">8244</strain>
    </source>
</reference>
<feature type="transmembrane region" description="Helical" evidence="10">
    <location>
        <begin position="473"/>
        <end position="498"/>
    </location>
</feature>
<comment type="function">
    <text evidence="7">Counteracts the endogenous Pycsar antiviral defense system. Phosphodiesterase that enables metal-dependent hydrolysis of host cyclic nucleotide Pycsar defense signals such as cCMP and cUMP.</text>
</comment>
<dbReference type="NCBIfam" id="TIGR00360">
    <property type="entry name" value="ComEC_N-term"/>
    <property type="match status" value="1"/>
</dbReference>
<keyword evidence="13" id="KW-1185">Reference proteome</keyword>
<dbReference type="RefSeq" id="WP_051985362.1">
    <property type="nucleotide sequence ID" value="NZ_JAKOBR010000045.1"/>
</dbReference>
<feature type="transmembrane region" description="Helical" evidence="10">
    <location>
        <begin position="536"/>
        <end position="553"/>
    </location>
</feature>
<feature type="transmembrane region" description="Helical" evidence="10">
    <location>
        <begin position="439"/>
        <end position="461"/>
    </location>
</feature>
<evidence type="ECO:0000256" key="5">
    <source>
        <dbReference type="ARBA" id="ARBA00023136"/>
    </source>
</evidence>
<feature type="compositionally biased region" description="Basic and acidic residues" evidence="9">
    <location>
        <begin position="876"/>
        <end position="887"/>
    </location>
</feature>
<dbReference type="SMART" id="SM00849">
    <property type="entry name" value="Lactamase_B"/>
    <property type="match status" value="1"/>
</dbReference>
<dbReference type="HOGENOM" id="CLU_010363_2_1_9"/>
<feature type="domain" description="Metallo-beta-lactamase" evidence="11">
    <location>
        <begin position="687"/>
        <end position="896"/>
    </location>
</feature>
<feature type="transmembrane region" description="Helical" evidence="10">
    <location>
        <begin position="652"/>
        <end position="669"/>
    </location>
</feature>
<dbReference type="InterPro" id="IPR035681">
    <property type="entry name" value="ComA-like_MBL"/>
</dbReference>
<dbReference type="InterPro" id="IPR025405">
    <property type="entry name" value="DUF4131"/>
</dbReference>
<dbReference type="GeneID" id="77006077"/>
<comment type="caution">
    <text evidence="12">The sequence shown here is derived from an EMBL/GenBank/DDBJ whole genome shotgun (WGS) entry which is preliminary data.</text>
</comment>